<dbReference type="SUPFAM" id="SSF47353">
    <property type="entry name" value="Retrovirus capsid dimerization domain-like"/>
    <property type="match status" value="1"/>
</dbReference>
<protein>
    <recommendedName>
        <fullName evidence="2">ribonuclease H</fullName>
        <ecNumber evidence="2">3.1.26.4</ecNumber>
    </recommendedName>
</protein>
<dbReference type="Proteomes" id="UP000298787">
    <property type="component" value="Unassembled WGS sequence"/>
</dbReference>
<evidence type="ECO:0000256" key="1">
    <source>
        <dbReference type="ARBA" id="ARBA00010879"/>
    </source>
</evidence>
<dbReference type="InterPro" id="IPR043502">
    <property type="entry name" value="DNA/RNA_pol_sf"/>
</dbReference>
<gene>
    <name evidence="5" type="ORF">D9C73_028072</name>
</gene>
<dbReference type="InterPro" id="IPR003309">
    <property type="entry name" value="SCAN_dom"/>
</dbReference>
<evidence type="ECO:0000259" key="3">
    <source>
        <dbReference type="Pfam" id="PF00078"/>
    </source>
</evidence>
<evidence type="ECO:0000313" key="6">
    <source>
        <dbReference type="Proteomes" id="UP000298787"/>
    </source>
</evidence>
<evidence type="ECO:0000256" key="2">
    <source>
        <dbReference type="ARBA" id="ARBA00012180"/>
    </source>
</evidence>
<dbReference type="Pfam" id="PF00078">
    <property type="entry name" value="RVT_1"/>
    <property type="match status" value="1"/>
</dbReference>
<dbReference type="EMBL" id="ML240514">
    <property type="protein sequence ID" value="TKS65190.1"/>
    <property type="molecule type" value="Genomic_DNA"/>
</dbReference>
<accession>A0A4U5TV09</accession>
<feature type="domain" description="Reverse transcriptase" evidence="3">
    <location>
        <begin position="515"/>
        <end position="607"/>
    </location>
</feature>
<evidence type="ECO:0000259" key="4">
    <source>
        <dbReference type="Pfam" id="PF02023"/>
    </source>
</evidence>
<name>A0A4U5TV09_COLLU</name>
<dbReference type="InterPro" id="IPR038269">
    <property type="entry name" value="SCAN_sf"/>
</dbReference>
<evidence type="ECO:0000313" key="5">
    <source>
        <dbReference type="EMBL" id="TKS65190.1"/>
    </source>
</evidence>
<sequence>MDSIVEEFVQHPSGELLEQCTKEQLIKIAQHFSVEVDPKRTKGNLKSIIKANLQECGVLMDEGGKIVSISGNVLTFEQQKELLLLKLDHEKELEEIKYKKEQMKMDLEIQKLALIKEGKISASALNVQTTGSHFDVASNLRLLPKFNENDVETFCLFERIAHSRSWPDEEQTLMLQCVFTGKAQETYSALSSEDCKDYNVVKSSVLKAYELVPEAYRQRFRSWRKTGKQTHVEFARDLVTHFNRWCSSSGVKTFDKLCDLIALEQFKQSVPDYIATYINEHKVTCPNEAAVLADEYVLTHKRIFGERCSQDRYQKTDTGGCIPVRGMGLTTLFVPIHKMFLSCDLVQGKVEVGVRPKLPVEGVDIILGNDLAGHRLWPDNVEFEGLQLSEVSNQQSETVVASLSSQEVPENEQAVLTACTVETKELSELEPAVTACAVTRSMTAALTDMKQNSCDVKKFALSLPPNLCVSRSELVKEQKADQSLRDVYDLVLPTMQRLYEAGELAKKKLQVSQKKMKKLFDRKVEQRKFSPGLYSYTVMPFGLRNAPATFQRLMNKVVCGLEGCAVYLDDVVVYSESWEEHLHRVKALFDRLLWANLTINLAKCEFAKATGRRWDIALVEGDVTALGLT</sequence>
<dbReference type="SUPFAM" id="SSF56672">
    <property type="entry name" value="DNA/RNA polymerases"/>
    <property type="match status" value="1"/>
</dbReference>
<dbReference type="PANTHER" id="PTHR46888">
    <property type="entry name" value="ZINC KNUCKLE DOMAINCONTAINING PROTEIN-RELATED"/>
    <property type="match status" value="1"/>
</dbReference>
<dbReference type="PANTHER" id="PTHR46888:SF13">
    <property type="entry name" value="RIBONUCLEASE H"/>
    <property type="match status" value="1"/>
</dbReference>
<dbReference type="InterPro" id="IPR043128">
    <property type="entry name" value="Rev_trsase/Diguanyl_cyclase"/>
</dbReference>
<comment type="similarity">
    <text evidence="1">Belongs to the beta type-B retroviral polymerase family. HERV class-II K(HML-2) pol subfamily.</text>
</comment>
<dbReference type="Gene3D" id="1.10.4020.10">
    <property type="entry name" value="DNA breaking-rejoining enzymes"/>
    <property type="match status" value="1"/>
</dbReference>
<dbReference type="FunFam" id="3.30.70.270:FF:000003">
    <property type="entry name" value="Transposon Ty3-G Gag-Pol polyprotein"/>
    <property type="match status" value="1"/>
</dbReference>
<feature type="domain" description="SCAN box" evidence="4">
    <location>
        <begin position="213"/>
        <end position="301"/>
    </location>
</feature>
<reference evidence="5 6" key="1">
    <citation type="submission" date="2019-01" db="EMBL/GenBank/DDBJ databases">
        <title>Genome Assembly of Collichthys lucidus.</title>
        <authorList>
            <person name="Cai M."/>
            <person name="Xiao S."/>
        </authorList>
    </citation>
    <scope>NUCLEOTIDE SEQUENCE [LARGE SCALE GENOMIC DNA]</scope>
    <source>
        <strain evidence="5">JT15FE1705JMU</strain>
        <tissue evidence="5">Muscle</tissue>
    </source>
</reference>
<dbReference type="AlphaFoldDB" id="A0A4U5TV09"/>
<dbReference type="GO" id="GO:0004523">
    <property type="term" value="F:RNA-DNA hybrid ribonuclease activity"/>
    <property type="evidence" value="ECO:0007669"/>
    <property type="project" value="UniProtKB-EC"/>
</dbReference>
<dbReference type="Pfam" id="PF02023">
    <property type="entry name" value="SCAN"/>
    <property type="match status" value="1"/>
</dbReference>
<dbReference type="EC" id="3.1.26.4" evidence="2"/>
<organism evidence="5 6">
    <name type="scientific">Collichthys lucidus</name>
    <name type="common">Big head croaker</name>
    <name type="synonym">Sciaena lucida</name>
    <dbReference type="NCBI Taxonomy" id="240159"/>
    <lineage>
        <taxon>Eukaryota</taxon>
        <taxon>Metazoa</taxon>
        <taxon>Chordata</taxon>
        <taxon>Craniata</taxon>
        <taxon>Vertebrata</taxon>
        <taxon>Euteleostomi</taxon>
        <taxon>Actinopterygii</taxon>
        <taxon>Neopterygii</taxon>
        <taxon>Teleostei</taxon>
        <taxon>Neoteleostei</taxon>
        <taxon>Acanthomorphata</taxon>
        <taxon>Eupercaria</taxon>
        <taxon>Sciaenidae</taxon>
        <taxon>Collichthys</taxon>
    </lineage>
</organism>
<proteinExistence type="inferred from homology"/>
<dbReference type="Gene3D" id="3.30.70.270">
    <property type="match status" value="1"/>
</dbReference>
<dbReference type="CDD" id="cd01647">
    <property type="entry name" value="RT_LTR"/>
    <property type="match status" value="1"/>
</dbReference>
<dbReference type="STRING" id="240159.A0A4U5TV09"/>
<keyword evidence="6" id="KW-1185">Reference proteome</keyword>
<dbReference type="InterPro" id="IPR000477">
    <property type="entry name" value="RT_dom"/>
</dbReference>